<reference evidence="1 2" key="2">
    <citation type="submission" date="2019-08" db="EMBL/GenBank/DDBJ databases">
        <authorList>
            <person name="Henke P."/>
        </authorList>
    </citation>
    <scope>NUCLEOTIDE SEQUENCE [LARGE SCALE GENOMIC DNA]</scope>
    <source>
        <strain evidence="1">Phe10_nw2017</strain>
    </source>
</reference>
<name>A0A5C6M2M9_9PLAN</name>
<dbReference type="EMBL" id="SRHE01000671">
    <property type="protein sequence ID" value="TWW08433.1"/>
    <property type="molecule type" value="Genomic_DNA"/>
</dbReference>
<dbReference type="GO" id="GO:0020037">
    <property type="term" value="F:heme binding"/>
    <property type="evidence" value="ECO:0007669"/>
    <property type="project" value="InterPro"/>
</dbReference>
<dbReference type="Proteomes" id="UP000321083">
    <property type="component" value="Unassembled WGS sequence"/>
</dbReference>
<evidence type="ECO:0008006" key="3">
    <source>
        <dbReference type="Google" id="ProtNLM"/>
    </source>
</evidence>
<reference evidence="1 2" key="1">
    <citation type="submission" date="2019-08" db="EMBL/GenBank/DDBJ databases">
        <title>100 year-old enigma solved: identification of Planctomyces bekefii, the type genus and species of the phylum Planctomycetes.</title>
        <authorList>
            <person name="Svetlana D.N."/>
            <person name="Overmann J."/>
        </authorList>
    </citation>
    <scope>NUCLEOTIDE SEQUENCE [LARGE SCALE GENOMIC DNA]</scope>
    <source>
        <strain evidence="1">Phe10_nw2017</strain>
    </source>
</reference>
<dbReference type="SUPFAM" id="SSF46458">
    <property type="entry name" value="Globin-like"/>
    <property type="match status" value="1"/>
</dbReference>
<accession>A0A5C6M2M9</accession>
<sequence length="123" mass="14271">DKLYADPWLGQFFRTIDQKHIEAQQTDFMVMLFGGPKNYGGRMPIDAHEHIMITEELFAVRQLMLKDSLIEARVPEKEMADWLRVDGAFKKVLLKASPQDCKKRFKMDEILDFPNPTAGRRAS</sequence>
<dbReference type="CDD" id="cd00454">
    <property type="entry name" value="TrHb1_N"/>
    <property type="match status" value="1"/>
</dbReference>
<proteinExistence type="predicted"/>
<dbReference type="GO" id="GO:0019825">
    <property type="term" value="F:oxygen binding"/>
    <property type="evidence" value="ECO:0007669"/>
    <property type="project" value="InterPro"/>
</dbReference>
<feature type="non-terminal residue" evidence="1">
    <location>
        <position position="1"/>
    </location>
</feature>
<evidence type="ECO:0000313" key="2">
    <source>
        <dbReference type="Proteomes" id="UP000321083"/>
    </source>
</evidence>
<organism evidence="1 2">
    <name type="scientific">Planctomyces bekefii</name>
    <dbReference type="NCBI Taxonomy" id="1653850"/>
    <lineage>
        <taxon>Bacteria</taxon>
        <taxon>Pseudomonadati</taxon>
        <taxon>Planctomycetota</taxon>
        <taxon>Planctomycetia</taxon>
        <taxon>Planctomycetales</taxon>
        <taxon>Planctomycetaceae</taxon>
        <taxon>Planctomyces</taxon>
    </lineage>
</organism>
<keyword evidence="2" id="KW-1185">Reference proteome</keyword>
<dbReference type="InterPro" id="IPR009050">
    <property type="entry name" value="Globin-like_sf"/>
</dbReference>
<dbReference type="Gene3D" id="1.10.490.10">
    <property type="entry name" value="Globins"/>
    <property type="match status" value="1"/>
</dbReference>
<dbReference type="AlphaFoldDB" id="A0A5C6M2M9"/>
<dbReference type="InterPro" id="IPR012292">
    <property type="entry name" value="Globin/Proto"/>
</dbReference>
<evidence type="ECO:0000313" key="1">
    <source>
        <dbReference type="EMBL" id="TWW08433.1"/>
    </source>
</evidence>
<gene>
    <name evidence="1" type="ORF">E3A20_24390</name>
</gene>
<protein>
    <recommendedName>
        <fullName evidence="3">Group 1 truncated hemoglobin</fullName>
    </recommendedName>
</protein>
<comment type="caution">
    <text evidence="1">The sequence shown here is derived from an EMBL/GenBank/DDBJ whole genome shotgun (WGS) entry which is preliminary data.</text>
</comment>